<accession>A0A852UNQ1</accession>
<evidence type="ECO:0000259" key="2">
    <source>
        <dbReference type="SMART" id="SM00923"/>
    </source>
</evidence>
<dbReference type="AlphaFoldDB" id="A0A852UNQ1"/>
<name>A0A852UNQ1_9ACTN</name>
<dbReference type="Gene3D" id="3.90.820.10">
    <property type="entry name" value="Structural Genomics, Unknown Function 30-nov-00 1gh9 Mol_id"/>
    <property type="match status" value="1"/>
</dbReference>
<proteinExistence type="predicted"/>
<dbReference type="PANTHER" id="PTHR38444">
    <property type="entry name" value="ENTEROBACTIN BIOSYNTHESIS PROTEIN YBDZ"/>
    <property type="match status" value="1"/>
</dbReference>
<dbReference type="PANTHER" id="PTHR38444:SF1">
    <property type="entry name" value="ENTEROBACTIN BIOSYNTHESIS PROTEIN YBDZ"/>
    <property type="match status" value="1"/>
</dbReference>
<dbReference type="EMBL" id="JACCCO010000001">
    <property type="protein sequence ID" value="NYF38622.1"/>
    <property type="molecule type" value="Genomic_DNA"/>
</dbReference>
<dbReference type="SMART" id="SM00923">
    <property type="entry name" value="MbtH"/>
    <property type="match status" value="1"/>
</dbReference>
<protein>
    <submittedName>
        <fullName evidence="3">MbtH protein</fullName>
    </submittedName>
</protein>
<gene>
    <name evidence="3" type="ORF">HDA43_000781</name>
</gene>
<dbReference type="GO" id="GO:0019290">
    <property type="term" value="P:siderophore biosynthetic process"/>
    <property type="evidence" value="ECO:0007669"/>
    <property type="project" value="TreeGrafter"/>
</dbReference>
<dbReference type="Pfam" id="PF03621">
    <property type="entry name" value="MbtH"/>
    <property type="match status" value="1"/>
</dbReference>
<dbReference type="GO" id="GO:0005829">
    <property type="term" value="C:cytosol"/>
    <property type="evidence" value="ECO:0007669"/>
    <property type="project" value="TreeGrafter"/>
</dbReference>
<evidence type="ECO:0000256" key="1">
    <source>
        <dbReference type="SAM" id="MobiDB-lite"/>
    </source>
</evidence>
<reference evidence="3 4" key="1">
    <citation type="submission" date="2020-07" db="EMBL/GenBank/DDBJ databases">
        <title>Sequencing the genomes of 1000 actinobacteria strains.</title>
        <authorList>
            <person name="Klenk H.-P."/>
        </authorList>
    </citation>
    <scope>NUCLEOTIDE SEQUENCE [LARGE SCALE GENOMIC DNA]</scope>
    <source>
        <strain evidence="3 4">DSM 45763</strain>
    </source>
</reference>
<evidence type="ECO:0000313" key="4">
    <source>
        <dbReference type="Proteomes" id="UP000576393"/>
    </source>
</evidence>
<dbReference type="InterPro" id="IPR005153">
    <property type="entry name" value="MbtH-like_dom"/>
</dbReference>
<comment type="caution">
    <text evidence="3">The sequence shown here is derived from an EMBL/GenBank/DDBJ whole genome shotgun (WGS) entry which is preliminary data.</text>
</comment>
<dbReference type="InterPro" id="IPR037407">
    <property type="entry name" value="MLP_fam"/>
</dbReference>
<dbReference type="SUPFAM" id="SSF160582">
    <property type="entry name" value="MbtH-like"/>
    <property type="match status" value="1"/>
</dbReference>
<feature type="region of interest" description="Disordered" evidence="1">
    <location>
        <begin position="69"/>
        <end position="104"/>
    </location>
</feature>
<feature type="domain" description="MbtH-like" evidence="2">
    <location>
        <begin position="4"/>
        <end position="54"/>
    </location>
</feature>
<keyword evidence="4" id="KW-1185">Reference proteome</keyword>
<dbReference type="Proteomes" id="UP000576393">
    <property type="component" value="Unassembled WGS sequence"/>
</dbReference>
<sequence length="104" mass="10974">MSESVMDTKVADTKVVVNDEEQYSVWPVGRSNPDGWHDEGFAGSREECLAHIERVWTDMRPRSLREAMAAGAGADTDAGTGTDVSADTGTNVGTGTDVGAEAGR</sequence>
<evidence type="ECO:0000313" key="3">
    <source>
        <dbReference type="EMBL" id="NYF38622.1"/>
    </source>
</evidence>
<organism evidence="3 4">
    <name type="scientific">Streptosporangium sandarakinum</name>
    <dbReference type="NCBI Taxonomy" id="1260955"/>
    <lineage>
        <taxon>Bacteria</taxon>
        <taxon>Bacillati</taxon>
        <taxon>Actinomycetota</taxon>
        <taxon>Actinomycetes</taxon>
        <taxon>Streptosporangiales</taxon>
        <taxon>Streptosporangiaceae</taxon>
        <taxon>Streptosporangium</taxon>
    </lineage>
</organism>
<dbReference type="InterPro" id="IPR038020">
    <property type="entry name" value="MbtH-like_sf"/>
</dbReference>